<keyword evidence="1" id="KW-0723">Serine/threonine-protein kinase</keyword>
<keyword evidence="1" id="KW-0808">Transferase</keyword>
<proteinExistence type="predicted"/>
<evidence type="ECO:0000313" key="1">
    <source>
        <dbReference type="EMBL" id="EQD67561.1"/>
    </source>
</evidence>
<comment type="caution">
    <text evidence="1">The sequence shown here is derived from an EMBL/GenBank/DDBJ whole genome shotgun (WGS) entry which is preliminary data.</text>
</comment>
<reference evidence="1" key="1">
    <citation type="submission" date="2013-08" db="EMBL/GenBank/DDBJ databases">
        <authorList>
            <person name="Mendez C."/>
            <person name="Richter M."/>
            <person name="Ferrer M."/>
            <person name="Sanchez J."/>
        </authorList>
    </citation>
    <scope>NUCLEOTIDE SEQUENCE</scope>
</reference>
<protein>
    <submittedName>
        <fullName evidence="1">Serine/threonine protein kinase</fullName>
    </submittedName>
</protein>
<gene>
    <name evidence="1" type="ORF">B2A_00719</name>
</gene>
<organism evidence="1">
    <name type="scientific">mine drainage metagenome</name>
    <dbReference type="NCBI Taxonomy" id="410659"/>
    <lineage>
        <taxon>unclassified sequences</taxon>
        <taxon>metagenomes</taxon>
        <taxon>ecological metagenomes</taxon>
    </lineage>
</organism>
<dbReference type="GO" id="GO:0004674">
    <property type="term" value="F:protein serine/threonine kinase activity"/>
    <property type="evidence" value="ECO:0007669"/>
    <property type="project" value="UniProtKB-KW"/>
</dbReference>
<sequence length="55" mass="5877">MSREAPYAGLDPERVLDAVDTAGHAPDGRLLALPSYENRVYQVGLDAGGFVVAKF</sequence>
<reference evidence="1" key="2">
    <citation type="journal article" date="2014" name="ISME J.">
        <title>Microbial stratification in low pH oxic and suboxic macroscopic growths along an acid mine drainage.</title>
        <authorList>
            <person name="Mendez-Garcia C."/>
            <person name="Mesa V."/>
            <person name="Sprenger R.R."/>
            <person name="Richter M."/>
            <person name="Diez M.S."/>
            <person name="Solano J."/>
            <person name="Bargiela R."/>
            <person name="Golyshina O.V."/>
            <person name="Manteca A."/>
            <person name="Ramos J.L."/>
            <person name="Gallego J.R."/>
            <person name="Llorente I."/>
            <person name="Martins Dos Santos V.A."/>
            <person name="Jensen O.N."/>
            <person name="Pelaez A.I."/>
            <person name="Sanchez J."/>
            <person name="Ferrer M."/>
        </authorList>
    </citation>
    <scope>NUCLEOTIDE SEQUENCE</scope>
</reference>
<keyword evidence="1" id="KW-0418">Kinase</keyword>
<dbReference type="AlphaFoldDB" id="T1B3W2"/>
<accession>T1B3W2</accession>
<name>T1B3W2_9ZZZZ</name>
<dbReference type="Gene3D" id="3.30.200.70">
    <property type="match status" value="1"/>
</dbReference>
<dbReference type="EMBL" id="AUZZ01000559">
    <property type="protein sequence ID" value="EQD67561.1"/>
    <property type="molecule type" value="Genomic_DNA"/>
</dbReference>
<feature type="non-terminal residue" evidence="1">
    <location>
        <position position="55"/>
    </location>
</feature>